<sequence length="424" mass="47773">MRGEDCAEEGVGDACDHITLMANREVAAVKLTRGENMDEDEAFSQGNGEACDEISRLDRSIAVKIFSYVDIADLARCACVCRSWKVIMQASSLWSRLDFYKVKHRVTDKVTTKLMAKCRPYLIHLNLRACPLISEPTFTTISECRNLQDVNFSECKGLNDETLKTVVKGCKILLYLNVSHTGITDSGLRTISKYCQNVQYLSIAFCKRFSDRGLSYLATGKNNKKLEYVDMSGCLQITPLGFKNFANGCVNVQQLYLNEFPTLNDECMLGLSALGNNIRLRDVTLSECTSITDLGLQKFTQQCKELERLDLSHCMLITDGAIKNLAFCCRNLNVLNLAGCKLLTDSSVQYLSGVCHYLTWLDLSGCYLVTNKALSYLKKGCKKMNTLIIKYCKGIQKPAAQKIMKHIRNVEYNNDEVPYYFGYY</sequence>
<dbReference type="InterPro" id="IPR001810">
    <property type="entry name" value="F-box_dom"/>
</dbReference>
<dbReference type="InterPro" id="IPR032675">
    <property type="entry name" value="LRR_dom_sf"/>
</dbReference>
<dbReference type="InterPro" id="IPR001611">
    <property type="entry name" value="Leu-rich_rpt"/>
</dbReference>
<dbReference type="Gene3D" id="3.80.10.10">
    <property type="entry name" value="Ribonuclease Inhibitor"/>
    <property type="match status" value="2"/>
</dbReference>
<dbReference type="SMART" id="SM00367">
    <property type="entry name" value="LRR_CC"/>
    <property type="match status" value="9"/>
</dbReference>
<dbReference type="Proteomes" id="UP001217089">
    <property type="component" value="Unassembled WGS sequence"/>
</dbReference>
<name>A0ABQ9E703_TEGGR</name>
<comment type="caution">
    <text evidence="2">The sequence shown here is derived from an EMBL/GenBank/DDBJ whole genome shotgun (WGS) entry which is preliminary data.</text>
</comment>
<protein>
    <recommendedName>
        <fullName evidence="1">F-box domain-containing protein</fullName>
    </recommendedName>
</protein>
<dbReference type="InterPro" id="IPR006553">
    <property type="entry name" value="Leu-rich_rpt_Cys-con_subtyp"/>
</dbReference>
<dbReference type="SMART" id="SM00256">
    <property type="entry name" value="FBOX"/>
    <property type="match status" value="1"/>
</dbReference>
<organism evidence="2 3">
    <name type="scientific">Tegillarca granosa</name>
    <name type="common">Malaysian cockle</name>
    <name type="synonym">Anadara granosa</name>
    <dbReference type="NCBI Taxonomy" id="220873"/>
    <lineage>
        <taxon>Eukaryota</taxon>
        <taxon>Metazoa</taxon>
        <taxon>Spiralia</taxon>
        <taxon>Lophotrochozoa</taxon>
        <taxon>Mollusca</taxon>
        <taxon>Bivalvia</taxon>
        <taxon>Autobranchia</taxon>
        <taxon>Pteriomorphia</taxon>
        <taxon>Arcoida</taxon>
        <taxon>Arcoidea</taxon>
        <taxon>Arcidae</taxon>
        <taxon>Tegillarca</taxon>
    </lineage>
</organism>
<proteinExistence type="predicted"/>
<evidence type="ECO:0000313" key="3">
    <source>
        <dbReference type="Proteomes" id="UP001217089"/>
    </source>
</evidence>
<gene>
    <name evidence="2" type="ORF">KUTeg_020163</name>
</gene>
<keyword evidence="3" id="KW-1185">Reference proteome</keyword>
<dbReference type="Pfam" id="PF25372">
    <property type="entry name" value="DUF7885"/>
    <property type="match status" value="1"/>
</dbReference>
<dbReference type="EMBL" id="JARBDR010000918">
    <property type="protein sequence ID" value="KAJ8301176.1"/>
    <property type="molecule type" value="Genomic_DNA"/>
</dbReference>
<dbReference type="Pfam" id="PF12937">
    <property type="entry name" value="F-box-like"/>
    <property type="match status" value="1"/>
</dbReference>
<dbReference type="SUPFAM" id="SSF52047">
    <property type="entry name" value="RNI-like"/>
    <property type="match status" value="1"/>
</dbReference>
<evidence type="ECO:0000313" key="2">
    <source>
        <dbReference type="EMBL" id="KAJ8301176.1"/>
    </source>
</evidence>
<dbReference type="Pfam" id="PF13516">
    <property type="entry name" value="LRR_6"/>
    <property type="match status" value="1"/>
</dbReference>
<dbReference type="PROSITE" id="PS50181">
    <property type="entry name" value="FBOX"/>
    <property type="match status" value="1"/>
</dbReference>
<feature type="domain" description="F-box" evidence="1">
    <location>
        <begin position="51"/>
        <end position="97"/>
    </location>
</feature>
<accession>A0ABQ9E703</accession>
<dbReference type="InterPro" id="IPR057207">
    <property type="entry name" value="FBXL15_LRR"/>
</dbReference>
<dbReference type="PANTHER" id="PTHR13318">
    <property type="entry name" value="PARTNER OF PAIRED, ISOFORM B-RELATED"/>
    <property type="match status" value="1"/>
</dbReference>
<reference evidence="2 3" key="1">
    <citation type="submission" date="2022-12" db="EMBL/GenBank/DDBJ databases">
        <title>Chromosome-level genome of Tegillarca granosa.</title>
        <authorList>
            <person name="Kim J."/>
        </authorList>
    </citation>
    <scope>NUCLEOTIDE SEQUENCE [LARGE SCALE GENOMIC DNA]</scope>
    <source>
        <strain evidence="2">Teg-2019</strain>
        <tissue evidence="2">Adductor muscle</tissue>
    </source>
</reference>
<evidence type="ECO:0000259" key="1">
    <source>
        <dbReference type="PROSITE" id="PS50181"/>
    </source>
</evidence>
<dbReference type="CDD" id="cd22124">
    <property type="entry name" value="F-box_FBXL13"/>
    <property type="match status" value="1"/>
</dbReference>